<keyword evidence="1" id="KW-0732">Signal</keyword>
<dbReference type="AlphaFoldDB" id="A0ABD2KVQ3"/>
<proteinExistence type="predicted"/>
<reference evidence="2 3" key="1">
    <citation type="submission" date="2024-10" db="EMBL/GenBank/DDBJ databases">
        <authorList>
            <person name="Kim D."/>
        </authorList>
    </citation>
    <scope>NUCLEOTIDE SEQUENCE [LARGE SCALE GENOMIC DNA]</scope>
    <source>
        <strain evidence="2">BH-2024</strain>
    </source>
</reference>
<feature type="signal peptide" evidence="1">
    <location>
        <begin position="1"/>
        <end position="18"/>
    </location>
</feature>
<sequence length="375" mass="40644">MHLAQLIPLLIFVIFTSSVVRPSQKLVRQCSFTDEMSNFYASWHTNCSGLVSFVINAFNFPRPKVPFANGISDFSPYSHFWIGIGIRLVSTELIVVESQPNGAVLVSQARIEPNRPPQRQIGQGILLNPRGSFFGTTLEATFSIDESLLRGCKEFLFYTTPMPLDIPFANLPPPHIREICELGQMCAISACSPGKEEALTKQQKRSVAFGDGFSGPVGLMDFIGTGSPQDPTIPMTMMNDIGTMNRGMMGGYGNKFGPSVGYGGYANPLMMMDAGRLGGGGGGYGYGPYNRGYAGIGASGFNNPFGMYYNNGYGSAPSLPYSAYWPQSPALQYPMGGAAAQLQYSASQNPYSTAYWGGFLSPLKAKTTKKRMLLE</sequence>
<keyword evidence="3" id="KW-1185">Reference proteome</keyword>
<evidence type="ECO:0000313" key="3">
    <source>
        <dbReference type="Proteomes" id="UP001620626"/>
    </source>
</evidence>
<gene>
    <name evidence="2" type="ORF">niasHT_019818</name>
</gene>
<dbReference type="Proteomes" id="UP001620626">
    <property type="component" value="Unassembled WGS sequence"/>
</dbReference>
<protein>
    <submittedName>
        <fullName evidence="2">Uncharacterized protein</fullName>
    </submittedName>
</protein>
<comment type="caution">
    <text evidence="2">The sequence shown here is derived from an EMBL/GenBank/DDBJ whole genome shotgun (WGS) entry which is preliminary data.</text>
</comment>
<name>A0ABD2KVQ3_9BILA</name>
<evidence type="ECO:0000313" key="2">
    <source>
        <dbReference type="EMBL" id="KAL3106690.1"/>
    </source>
</evidence>
<feature type="chain" id="PRO_5044847402" evidence="1">
    <location>
        <begin position="19"/>
        <end position="375"/>
    </location>
</feature>
<dbReference type="EMBL" id="JBICBT010000638">
    <property type="protein sequence ID" value="KAL3106690.1"/>
    <property type="molecule type" value="Genomic_DNA"/>
</dbReference>
<accession>A0ABD2KVQ3</accession>
<evidence type="ECO:0000256" key="1">
    <source>
        <dbReference type="SAM" id="SignalP"/>
    </source>
</evidence>
<organism evidence="2 3">
    <name type="scientific">Heterodera trifolii</name>
    <dbReference type="NCBI Taxonomy" id="157864"/>
    <lineage>
        <taxon>Eukaryota</taxon>
        <taxon>Metazoa</taxon>
        <taxon>Ecdysozoa</taxon>
        <taxon>Nematoda</taxon>
        <taxon>Chromadorea</taxon>
        <taxon>Rhabditida</taxon>
        <taxon>Tylenchina</taxon>
        <taxon>Tylenchomorpha</taxon>
        <taxon>Tylenchoidea</taxon>
        <taxon>Heteroderidae</taxon>
        <taxon>Heteroderinae</taxon>
        <taxon>Heterodera</taxon>
    </lineage>
</organism>